<evidence type="ECO:0000256" key="1">
    <source>
        <dbReference type="SAM" id="MobiDB-lite"/>
    </source>
</evidence>
<organism evidence="2 3">
    <name type="scientific">Ophiocordyceps sinensis (strain Co18 / CGMCC 3.14243)</name>
    <name type="common">Yarsagumba caterpillar fungus</name>
    <name type="synonym">Hirsutella sinensis</name>
    <dbReference type="NCBI Taxonomy" id="911162"/>
    <lineage>
        <taxon>Eukaryota</taxon>
        <taxon>Fungi</taxon>
        <taxon>Dikarya</taxon>
        <taxon>Ascomycota</taxon>
        <taxon>Pezizomycotina</taxon>
        <taxon>Sordariomycetes</taxon>
        <taxon>Hypocreomycetidae</taxon>
        <taxon>Hypocreales</taxon>
        <taxon>Ophiocordycipitaceae</taxon>
        <taxon>Ophiocordyceps</taxon>
    </lineage>
</organism>
<reference evidence="2 3" key="1">
    <citation type="journal article" date="2013" name="Chin. Sci. Bull.">
        <title>Genome survey uncovers the secrets of sex and lifestyle in caterpillar fungus.</title>
        <authorList>
            <person name="Hu X."/>
            <person name="Zhang Y."/>
            <person name="Xiao G."/>
            <person name="Zheng P."/>
            <person name="Xia Y."/>
            <person name="Zhang X."/>
            <person name="St Leger R.J."/>
            <person name="Liu X."/>
            <person name="Wang C."/>
        </authorList>
    </citation>
    <scope>NUCLEOTIDE SEQUENCE [LARGE SCALE GENOMIC DNA]</scope>
    <source>
        <strain evidence="3">Co18 / CGMCC 3.14243</strain>
        <tissue evidence="2">Fruit-body</tissue>
    </source>
</reference>
<evidence type="ECO:0000313" key="2">
    <source>
        <dbReference type="EMBL" id="EQK98531.1"/>
    </source>
</evidence>
<gene>
    <name evidence="2" type="ORF">OCS_05758</name>
</gene>
<dbReference type="OrthoDB" id="2537459at2759"/>
<dbReference type="EMBL" id="KE654530">
    <property type="protein sequence ID" value="EQK98531.1"/>
    <property type="molecule type" value="Genomic_DNA"/>
</dbReference>
<proteinExistence type="predicted"/>
<dbReference type="HOGENOM" id="CLU_2469681_0_0_1"/>
<feature type="region of interest" description="Disordered" evidence="1">
    <location>
        <begin position="1"/>
        <end position="88"/>
    </location>
</feature>
<sequence>MDEAMTAAYAADDANKATPQTPPPSRVPESPDQRRVYMAQRPSQDPSIYPPERAPVGQSRARSMPATDEPEEAWRTRNPDQTRPLNWL</sequence>
<dbReference type="Proteomes" id="UP000019374">
    <property type="component" value="Unassembled WGS sequence"/>
</dbReference>
<evidence type="ECO:0000313" key="3">
    <source>
        <dbReference type="Proteomes" id="UP000019374"/>
    </source>
</evidence>
<feature type="compositionally biased region" description="Low complexity" evidence="1">
    <location>
        <begin position="1"/>
        <end position="12"/>
    </location>
</feature>
<name>T5A9V0_OPHSC</name>
<accession>T5A9V0</accession>
<dbReference type="AlphaFoldDB" id="T5A9V0"/>
<protein>
    <submittedName>
        <fullName evidence="2">Uncharacterized protein</fullName>
    </submittedName>
</protein>